<dbReference type="InterPro" id="IPR015943">
    <property type="entry name" value="WD40/YVTN_repeat-like_dom_sf"/>
</dbReference>
<dbReference type="OrthoDB" id="66390at2"/>
<dbReference type="Proteomes" id="UP000197208">
    <property type="component" value="Unassembled WGS sequence"/>
</dbReference>
<comment type="caution">
    <text evidence="1">The sequence shown here is derived from an EMBL/GenBank/DDBJ whole genome shotgun (WGS) entry which is preliminary data.</text>
</comment>
<organism evidence="1 2">
    <name type="scientific">Deinococcus indicus</name>
    <dbReference type="NCBI Taxonomy" id="223556"/>
    <lineage>
        <taxon>Bacteria</taxon>
        <taxon>Thermotogati</taxon>
        <taxon>Deinococcota</taxon>
        <taxon>Deinococci</taxon>
        <taxon>Deinococcales</taxon>
        <taxon>Deinococcaceae</taxon>
        <taxon>Deinococcus</taxon>
    </lineage>
</organism>
<sequence length="205" mass="22326">MTRINLLALGVLLGQAQAQYPLGYPPPLGYDPQLAVKVKTPAGKVVVVKGPQVPIQPDPDFTWRWGVQKVVKNSSGQFTAVHYSGSLAAKYRDAAVFLVHPDGRIDRLKNDTVLDVQWTADGRYLLGTGANTIRLWNLSGGLRQVSYQDIRASRVTGKTLCLNVNWYSPTTGQLSRTAELHLALPSLSQVSDKDTDGNATCEAQP</sequence>
<gene>
    <name evidence="1" type="ORF">CBQ26_04770</name>
</gene>
<evidence type="ECO:0000313" key="2">
    <source>
        <dbReference type="Proteomes" id="UP000197208"/>
    </source>
</evidence>
<evidence type="ECO:0008006" key="3">
    <source>
        <dbReference type="Google" id="ProtNLM"/>
    </source>
</evidence>
<dbReference type="SUPFAM" id="SSF63829">
    <property type="entry name" value="Calcium-dependent phosphotriesterase"/>
    <property type="match status" value="1"/>
</dbReference>
<evidence type="ECO:0000313" key="1">
    <source>
        <dbReference type="EMBL" id="OWL97593.1"/>
    </source>
</evidence>
<dbReference type="EMBL" id="NHMK01000009">
    <property type="protein sequence ID" value="OWL97593.1"/>
    <property type="molecule type" value="Genomic_DNA"/>
</dbReference>
<accession>A0A246BPK6</accession>
<dbReference type="AlphaFoldDB" id="A0A246BPK6"/>
<protein>
    <recommendedName>
        <fullName evidence="3">Translation initiation factor beta propellor-like domain-containing protein</fullName>
    </recommendedName>
</protein>
<keyword evidence="2" id="KW-1185">Reference proteome</keyword>
<name>A0A246BPK6_9DEIO</name>
<proteinExistence type="predicted"/>
<dbReference type="RefSeq" id="WP_088247407.1">
    <property type="nucleotide sequence ID" value="NZ_BNAM01000010.1"/>
</dbReference>
<dbReference type="Gene3D" id="2.130.10.10">
    <property type="entry name" value="YVTN repeat-like/Quinoprotein amine dehydrogenase"/>
    <property type="match status" value="1"/>
</dbReference>
<reference evidence="1 2" key="1">
    <citation type="submission" date="2017-05" db="EMBL/GenBank/DDBJ databases">
        <title>De novo genome assembly of Deniococcus indicus strain DR1.</title>
        <authorList>
            <person name="Chauhan D."/>
            <person name="Yennamalli R.M."/>
            <person name="Priyadarshini R."/>
        </authorList>
    </citation>
    <scope>NUCLEOTIDE SEQUENCE [LARGE SCALE GENOMIC DNA]</scope>
    <source>
        <strain evidence="1 2">DR1</strain>
    </source>
</reference>